<feature type="domain" description="T6SS Phospholipase effector Tle1-like catalytic" evidence="2">
    <location>
        <begin position="19"/>
        <end position="298"/>
    </location>
</feature>
<dbReference type="GeneID" id="81383761"/>
<dbReference type="Pfam" id="PF09994">
    <property type="entry name" value="T6SS_Tle1-like_cat"/>
    <property type="match status" value="1"/>
</dbReference>
<sequence length="481" mass="54259">MPHATNETENPINALPNPRRIILCFDGTGNHFQGNESDTNIVKIYQMLDRHKEGQFHYYQPGIGTYIKGQGNSATRGKILPSLKSSIINTVDQAVGTSFQQHVLAGYHFVMRYYQPGDHIYIFGFSRGAYTARFLAEMIHDLGLLSRGNEEMVQFAWDTFSDFQQSRGNDPQTEKDDKLKAYMLNFNKTFCRPNVGIHFLGLFDCVNSVGQFEIPFFRKSYKVVANPPARYIRHAVAIHERRLKFKPALFHIDPDGPPVDLKEVWFAGNHCDIGGGYGLEKGQTHLLSDTALNWMLQEVLNLEGSESKLQFQTLNVDDVSKAENAFPGKEEPGTDAFSLRRKTNQPHDTLRFGHGTPFIMVLLWWILEILPIFTRLELENGKWIPRHLPPNLGAPRDLPSDAVIDPSVKEMIQAGILDKESIPPRGGDNPNLPNVANIAYTWSKLRNRLSNQASNASKDSAAEDTKRAPYKAVPVPVKTTR</sequence>
<evidence type="ECO:0000256" key="1">
    <source>
        <dbReference type="SAM" id="MobiDB-lite"/>
    </source>
</evidence>
<dbReference type="PANTHER" id="PTHR33840:SF2">
    <property type="entry name" value="TLE1 PHOSPHOLIPASE DOMAIN-CONTAINING PROTEIN"/>
    <property type="match status" value="1"/>
</dbReference>
<comment type="caution">
    <text evidence="3">The sequence shown here is derived from an EMBL/GenBank/DDBJ whole genome shotgun (WGS) entry which is preliminary data.</text>
</comment>
<dbReference type="EMBL" id="JAPQKT010000004">
    <property type="protein sequence ID" value="KAJ5233908.1"/>
    <property type="molecule type" value="Genomic_DNA"/>
</dbReference>
<feature type="region of interest" description="Disordered" evidence="1">
    <location>
        <begin position="451"/>
        <end position="481"/>
    </location>
</feature>
<dbReference type="PANTHER" id="PTHR33840">
    <property type="match status" value="1"/>
</dbReference>
<proteinExistence type="predicted"/>
<protein>
    <recommendedName>
        <fullName evidence="2">T6SS Phospholipase effector Tle1-like catalytic domain-containing protein</fullName>
    </recommendedName>
</protein>
<reference evidence="3" key="1">
    <citation type="submission" date="2022-11" db="EMBL/GenBank/DDBJ databases">
        <authorList>
            <person name="Petersen C."/>
        </authorList>
    </citation>
    <scope>NUCLEOTIDE SEQUENCE</scope>
    <source>
        <strain evidence="3">IBT 23319</strain>
    </source>
</reference>
<evidence type="ECO:0000313" key="3">
    <source>
        <dbReference type="EMBL" id="KAJ5233908.1"/>
    </source>
</evidence>
<reference evidence="3" key="2">
    <citation type="journal article" date="2023" name="IMA Fungus">
        <title>Comparative genomic study of the Penicillium genus elucidates a diverse pangenome and 15 lateral gene transfer events.</title>
        <authorList>
            <person name="Petersen C."/>
            <person name="Sorensen T."/>
            <person name="Nielsen M.R."/>
            <person name="Sondergaard T.E."/>
            <person name="Sorensen J.L."/>
            <person name="Fitzpatrick D.A."/>
            <person name="Frisvad J.C."/>
            <person name="Nielsen K.L."/>
        </authorList>
    </citation>
    <scope>NUCLEOTIDE SEQUENCE</scope>
    <source>
        <strain evidence="3">IBT 23319</strain>
    </source>
</reference>
<evidence type="ECO:0000259" key="2">
    <source>
        <dbReference type="Pfam" id="PF09994"/>
    </source>
</evidence>
<dbReference type="AlphaFoldDB" id="A0A9W9P4N1"/>
<keyword evidence="4" id="KW-1185">Reference proteome</keyword>
<dbReference type="OrthoDB" id="3162439at2759"/>
<gene>
    <name evidence="3" type="ORF">N7469_005674</name>
</gene>
<accession>A0A9W9P4N1</accession>
<dbReference type="Proteomes" id="UP001147733">
    <property type="component" value="Unassembled WGS sequence"/>
</dbReference>
<evidence type="ECO:0000313" key="4">
    <source>
        <dbReference type="Proteomes" id="UP001147733"/>
    </source>
</evidence>
<name>A0A9W9P4N1_PENCI</name>
<organism evidence="3 4">
    <name type="scientific">Penicillium citrinum</name>
    <dbReference type="NCBI Taxonomy" id="5077"/>
    <lineage>
        <taxon>Eukaryota</taxon>
        <taxon>Fungi</taxon>
        <taxon>Dikarya</taxon>
        <taxon>Ascomycota</taxon>
        <taxon>Pezizomycotina</taxon>
        <taxon>Eurotiomycetes</taxon>
        <taxon>Eurotiomycetidae</taxon>
        <taxon>Eurotiales</taxon>
        <taxon>Aspergillaceae</taxon>
        <taxon>Penicillium</taxon>
    </lineage>
</organism>
<dbReference type="RefSeq" id="XP_056501408.1">
    <property type="nucleotide sequence ID" value="XM_056644594.1"/>
</dbReference>
<dbReference type="InterPro" id="IPR018712">
    <property type="entry name" value="Tle1-like_cat"/>
</dbReference>